<organism evidence="1 2">
    <name type="scientific">Nocardiopsis mangrovi</name>
    <dbReference type="NCBI Taxonomy" id="1179818"/>
    <lineage>
        <taxon>Bacteria</taxon>
        <taxon>Bacillati</taxon>
        <taxon>Actinomycetota</taxon>
        <taxon>Actinomycetes</taxon>
        <taxon>Streptosporangiales</taxon>
        <taxon>Nocardiopsidaceae</taxon>
        <taxon>Nocardiopsis</taxon>
    </lineage>
</organism>
<keyword evidence="2" id="KW-1185">Reference proteome</keyword>
<protein>
    <submittedName>
        <fullName evidence="1">Uncharacterized protein</fullName>
    </submittedName>
</protein>
<evidence type="ECO:0000313" key="2">
    <source>
        <dbReference type="Proteomes" id="UP001595923"/>
    </source>
</evidence>
<comment type="caution">
    <text evidence="1">The sequence shown here is derived from an EMBL/GenBank/DDBJ whole genome shotgun (WGS) entry which is preliminary data.</text>
</comment>
<gene>
    <name evidence="1" type="ORF">ACFO4E_25835</name>
</gene>
<reference evidence="2" key="1">
    <citation type="journal article" date="2019" name="Int. J. Syst. Evol. Microbiol.">
        <title>The Global Catalogue of Microorganisms (GCM) 10K type strain sequencing project: providing services to taxonomists for standard genome sequencing and annotation.</title>
        <authorList>
            <consortium name="The Broad Institute Genomics Platform"/>
            <consortium name="The Broad Institute Genome Sequencing Center for Infectious Disease"/>
            <person name="Wu L."/>
            <person name="Ma J."/>
        </authorList>
    </citation>
    <scope>NUCLEOTIDE SEQUENCE [LARGE SCALE GENOMIC DNA]</scope>
    <source>
        <strain evidence="2">XZYJ18</strain>
    </source>
</reference>
<dbReference type="RefSeq" id="WP_378579094.1">
    <property type="nucleotide sequence ID" value="NZ_JBHSFQ010000035.1"/>
</dbReference>
<accession>A0ABV9E4V0</accession>
<sequence length="193" mass="19732">MCGACGGGATTWIERVAPLTGGGAARRGAALAALLDRAPAARARRVRVKPWHGGGWRLWDQGGWSFSPSLEAAVAHLTRRYGPLVPGRDGPALCEGAGAVPAGDPDTRAPLPEGIPVETVAVWCAAVRAAAPVPSGLMVFLPPGTAVRLDGHRVEVRTNGRVATAPALHADSGARTLAADIAALAPAPRRLET</sequence>
<dbReference type="EMBL" id="JBHSFQ010000035">
    <property type="protein sequence ID" value="MFC4565290.1"/>
    <property type="molecule type" value="Genomic_DNA"/>
</dbReference>
<name>A0ABV9E4V0_9ACTN</name>
<dbReference type="Proteomes" id="UP001595923">
    <property type="component" value="Unassembled WGS sequence"/>
</dbReference>
<evidence type="ECO:0000313" key="1">
    <source>
        <dbReference type="EMBL" id="MFC4565290.1"/>
    </source>
</evidence>
<proteinExistence type="predicted"/>